<dbReference type="InterPro" id="IPR001387">
    <property type="entry name" value="Cro/C1-type_HTH"/>
</dbReference>
<reference evidence="2 3" key="1">
    <citation type="submission" date="2019-06" db="EMBL/GenBank/DDBJ databases">
        <title>Mycoplasma falconis type strain whole genome sequence.</title>
        <authorList>
            <person name="Spergser J."/>
        </authorList>
    </citation>
    <scope>NUCLEOTIDE SEQUENCE [LARGE SCALE GENOMIC DNA]</scope>
    <source>
        <strain evidence="2 3">ATCC 51372</strain>
    </source>
</reference>
<organism evidence="2 3">
    <name type="scientific">[Mycoplasma] falconis</name>
    <dbReference type="NCBI Taxonomy" id="92403"/>
    <lineage>
        <taxon>Bacteria</taxon>
        <taxon>Bacillati</taxon>
        <taxon>Mycoplasmatota</taxon>
        <taxon>Mycoplasmoidales</taxon>
        <taxon>Metamycoplasmataceae</taxon>
        <taxon>Metamycoplasma</taxon>
    </lineage>
</organism>
<name>A0A501X9F7_9BACT</name>
<dbReference type="Proteomes" id="UP000319776">
    <property type="component" value="Unassembled WGS sequence"/>
</dbReference>
<keyword evidence="3" id="KW-1185">Reference proteome</keyword>
<evidence type="ECO:0000313" key="2">
    <source>
        <dbReference type="EMBL" id="TPE57160.1"/>
    </source>
</evidence>
<dbReference type="Pfam" id="PF01381">
    <property type="entry name" value="HTH_3"/>
    <property type="match status" value="1"/>
</dbReference>
<gene>
    <name evidence="2" type="ORF">FJO69_02315</name>
</gene>
<dbReference type="Gene3D" id="1.10.260.40">
    <property type="entry name" value="lambda repressor-like DNA-binding domains"/>
    <property type="match status" value="1"/>
</dbReference>
<dbReference type="OrthoDB" id="400640at2"/>
<evidence type="ECO:0000313" key="3">
    <source>
        <dbReference type="Proteomes" id="UP000319776"/>
    </source>
</evidence>
<dbReference type="RefSeq" id="WP_140781440.1">
    <property type="nucleotide sequence ID" value="NZ_VFSS01000008.1"/>
</dbReference>
<sequence length="358" mass="41925">MSLKQEEKHICDMKHIITHGESFGDEISYYLDKFNMTQKELAERLNLSIKHINSILNDDVQDVSISIIEALEYAFNLEVGTLTEVFYIYTNRRLIKDKNKTVNLLNNYGLKFLIDNPDLAKMANICISNDTSIDIKLMMLKRFYGVSLLHNYDQYLKNTVLAEPFTYDCCNAKVWIRFCELVAAEYNQNSGEVGIFRNSMFSSVFKKTINIMAGNLPFDQRIIQLKNYLLGKGIILITMPYIEGSNIRAISLKKGARRYIFLSDKWNSECYIFYSLLHEIVHCFNPNMSEEQINNTLLKEYHAWESNTTSKYKAIYDAIKTEENIKIVKQRSPKIDTEYMWICITEQWPHVKFNKWSS</sequence>
<feature type="domain" description="HTH cro/C1-type" evidence="1">
    <location>
        <begin position="27"/>
        <end position="82"/>
    </location>
</feature>
<accession>A0A501X9F7</accession>
<comment type="caution">
    <text evidence="2">The sequence shown here is derived from an EMBL/GenBank/DDBJ whole genome shotgun (WGS) entry which is preliminary data.</text>
</comment>
<dbReference type="EMBL" id="VFSS01000008">
    <property type="protein sequence ID" value="TPE57160.1"/>
    <property type="molecule type" value="Genomic_DNA"/>
</dbReference>
<evidence type="ECO:0000259" key="1">
    <source>
        <dbReference type="PROSITE" id="PS50943"/>
    </source>
</evidence>
<dbReference type="AlphaFoldDB" id="A0A501X9F7"/>
<dbReference type="InterPro" id="IPR010982">
    <property type="entry name" value="Lambda_DNA-bd_dom_sf"/>
</dbReference>
<dbReference type="SMART" id="SM00530">
    <property type="entry name" value="HTH_XRE"/>
    <property type="match status" value="1"/>
</dbReference>
<dbReference type="GO" id="GO:0003677">
    <property type="term" value="F:DNA binding"/>
    <property type="evidence" value="ECO:0007669"/>
    <property type="project" value="InterPro"/>
</dbReference>
<protein>
    <submittedName>
        <fullName evidence="2">Helix-turn-helix transcriptional regulator</fullName>
    </submittedName>
</protein>
<dbReference type="PROSITE" id="PS50943">
    <property type="entry name" value="HTH_CROC1"/>
    <property type="match status" value="1"/>
</dbReference>
<dbReference type="SUPFAM" id="SSF47413">
    <property type="entry name" value="lambda repressor-like DNA-binding domains"/>
    <property type="match status" value="1"/>
</dbReference>
<proteinExistence type="predicted"/>
<dbReference type="CDD" id="cd00093">
    <property type="entry name" value="HTH_XRE"/>
    <property type="match status" value="1"/>
</dbReference>